<keyword evidence="2" id="KW-1185">Reference proteome</keyword>
<accession>A0A9D4L932</accession>
<reference evidence="1" key="1">
    <citation type="journal article" date="2019" name="bioRxiv">
        <title>The Genome of the Zebra Mussel, Dreissena polymorpha: A Resource for Invasive Species Research.</title>
        <authorList>
            <person name="McCartney M.A."/>
            <person name="Auch B."/>
            <person name="Kono T."/>
            <person name="Mallez S."/>
            <person name="Zhang Y."/>
            <person name="Obille A."/>
            <person name="Becker A."/>
            <person name="Abrahante J.E."/>
            <person name="Garbe J."/>
            <person name="Badalamenti J.P."/>
            <person name="Herman A."/>
            <person name="Mangelson H."/>
            <person name="Liachko I."/>
            <person name="Sullivan S."/>
            <person name="Sone E.D."/>
            <person name="Koren S."/>
            <person name="Silverstein K.A.T."/>
            <person name="Beckman K.B."/>
            <person name="Gohl D.M."/>
        </authorList>
    </citation>
    <scope>NUCLEOTIDE SEQUENCE</scope>
    <source>
        <strain evidence="1">Duluth1</strain>
        <tissue evidence="1">Whole animal</tissue>
    </source>
</reference>
<reference evidence="1" key="2">
    <citation type="submission" date="2020-11" db="EMBL/GenBank/DDBJ databases">
        <authorList>
            <person name="McCartney M.A."/>
            <person name="Auch B."/>
            <person name="Kono T."/>
            <person name="Mallez S."/>
            <person name="Becker A."/>
            <person name="Gohl D.M."/>
            <person name="Silverstein K.A.T."/>
            <person name="Koren S."/>
            <person name="Bechman K.B."/>
            <person name="Herman A."/>
            <person name="Abrahante J.E."/>
            <person name="Garbe J."/>
        </authorList>
    </citation>
    <scope>NUCLEOTIDE SEQUENCE</scope>
    <source>
        <strain evidence="1">Duluth1</strain>
        <tissue evidence="1">Whole animal</tissue>
    </source>
</reference>
<evidence type="ECO:0000313" key="1">
    <source>
        <dbReference type="EMBL" id="KAH3853720.1"/>
    </source>
</evidence>
<evidence type="ECO:0000313" key="2">
    <source>
        <dbReference type="Proteomes" id="UP000828390"/>
    </source>
</evidence>
<organism evidence="1 2">
    <name type="scientific">Dreissena polymorpha</name>
    <name type="common">Zebra mussel</name>
    <name type="synonym">Mytilus polymorpha</name>
    <dbReference type="NCBI Taxonomy" id="45954"/>
    <lineage>
        <taxon>Eukaryota</taxon>
        <taxon>Metazoa</taxon>
        <taxon>Spiralia</taxon>
        <taxon>Lophotrochozoa</taxon>
        <taxon>Mollusca</taxon>
        <taxon>Bivalvia</taxon>
        <taxon>Autobranchia</taxon>
        <taxon>Heteroconchia</taxon>
        <taxon>Euheterodonta</taxon>
        <taxon>Imparidentia</taxon>
        <taxon>Neoheterodontei</taxon>
        <taxon>Myida</taxon>
        <taxon>Dreissenoidea</taxon>
        <taxon>Dreissenidae</taxon>
        <taxon>Dreissena</taxon>
    </lineage>
</organism>
<proteinExistence type="predicted"/>
<dbReference type="AlphaFoldDB" id="A0A9D4L932"/>
<gene>
    <name evidence="1" type="ORF">DPMN_096252</name>
</gene>
<comment type="caution">
    <text evidence="1">The sequence shown here is derived from an EMBL/GenBank/DDBJ whole genome shotgun (WGS) entry which is preliminary data.</text>
</comment>
<dbReference type="EMBL" id="JAIWYP010000003">
    <property type="protein sequence ID" value="KAH3853720.1"/>
    <property type="molecule type" value="Genomic_DNA"/>
</dbReference>
<sequence length="63" mass="7027">MKRSAQIDHNQMPEGSEPWLSWSQPCFELLSLNQGVLKGETLVPGKLARREMRALTAKGCLST</sequence>
<protein>
    <submittedName>
        <fullName evidence="1">Uncharacterized protein</fullName>
    </submittedName>
</protein>
<name>A0A9D4L932_DREPO</name>
<dbReference type="Proteomes" id="UP000828390">
    <property type="component" value="Unassembled WGS sequence"/>
</dbReference>